<dbReference type="InterPro" id="IPR036928">
    <property type="entry name" value="AS_sf"/>
</dbReference>
<evidence type="ECO:0000313" key="3">
    <source>
        <dbReference type="EMBL" id="RKQ84978.1"/>
    </source>
</evidence>
<sequence>MSSRTSLGALAALTVAAAAAVAAPAHAINYIQAANGITWDVNDAAMPGLDTGSIRATTDSAVLSVAGLRVSVDQPAKHRMDGELLRGFGLTFDGVDAFTTTKAVDLGGIEIRRQVRFERTATWGRWLDSFKNTTSSPRAIKVTFGGIFGQNNGENQSEIVDSSTGDTAVTAADSWVEHATPTAAATSPTSGPSQNGPSAIVLGTPGTRGALTRTGIFSSHNPFGSTLPADGFDANLRGYIRTLTLQPGETVSLVHFVVVGRNERDAARPAGTQIAAVRTAAAALASAPVLDDLSVGQKCTIVNFQVAGLDCSTVTAPQPEHDSPTVRETPVTTSPYDVVGKTLTQLQADMASGKTTSQQIVRAYLDRIAAYDTGQFGLHSFIKVADDAMAQAKAADEARAAGKTGDLLGIPVAVKDLYDTKDMPMTHGSLVFEGYRPQKDAFQVARMREAGAIIIGKTNMSEFANSGRHSESPWGQVWNAIQPSSTSQGSSGGSGASVAASFAAFSMGSQTGVSLYAPSAAGGLVSLRGTDGLSSGAGVAPLTFLQDYAGPIARTVTDLAKILNVTTGTDPEDVGTVQADADAKRPKDWTTMLKADALKGAKIGLVPGQFTTPSYGTQGSIDRYNAIIAQLKTAGVEFVDMTGSVAAPPNLPGNPNLGHEGWFEWIRTHPNSPYAHPNEIIASPKKLPYNRSTTANAIDMTDAQVQAARDRRTAYKEEWAKYLNANGVDAVLYPGNTSDFSDNDTAALGASFGSPPTSNIGIPGMVVPVGLNDHGHPLSMQFVGRAWDDAKMVSFGYALEQLASTPIEAKKLPRLPYDATATPVDVEIEKAPEPTTQAPAPVPSTNTVPTVPATVSSAATKAPVLARRFSARTTRLGKRTLRTTGTVLLPSGLTRASACGGGKVQVTVKAGKRTLSTRTATLGAKCTFTSRVTLRAASLRGASRVTVQVRFLGSAALKPESAGATRVSVR</sequence>
<evidence type="ECO:0000259" key="2">
    <source>
        <dbReference type="Pfam" id="PF01425"/>
    </source>
</evidence>
<dbReference type="SUPFAM" id="SSF75304">
    <property type="entry name" value="Amidase signature (AS) enzymes"/>
    <property type="match status" value="1"/>
</dbReference>
<dbReference type="Gene3D" id="3.90.1300.10">
    <property type="entry name" value="Amidase signature (AS) domain"/>
    <property type="match status" value="1"/>
</dbReference>
<organism evidence="3 4">
    <name type="scientific">Solirubrobacter pauli</name>
    <dbReference type="NCBI Taxonomy" id="166793"/>
    <lineage>
        <taxon>Bacteria</taxon>
        <taxon>Bacillati</taxon>
        <taxon>Actinomycetota</taxon>
        <taxon>Thermoleophilia</taxon>
        <taxon>Solirubrobacterales</taxon>
        <taxon>Solirubrobacteraceae</taxon>
        <taxon>Solirubrobacter</taxon>
    </lineage>
</organism>
<proteinExistence type="predicted"/>
<dbReference type="InterPro" id="IPR023631">
    <property type="entry name" value="Amidase_dom"/>
</dbReference>
<feature type="chain" id="PRO_5024792114" evidence="1">
    <location>
        <begin position="28"/>
        <end position="970"/>
    </location>
</feature>
<evidence type="ECO:0000256" key="1">
    <source>
        <dbReference type="SAM" id="SignalP"/>
    </source>
</evidence>
<dbReference type="AlphaFoldDB" id="A0A660KV93"/>
<gene>
    <name evidence="3" type="ORF">C8N24_6609</name>
</gene>
<keyword evidence="1" id="KW-0732">Signal</keyword>
<dbReference type="PANTHER" id="PTHR42678:SF34">
    <property type="entry name" value="OS04G0183300 PROTEIN"/>
    <property type="match status" value="1"/>
</dbReference>
<feature type="signal peptide" evidence="1">
    <location>
        <begin position="1"/>
        <end position="27"/>
    </location>
</feature>
<dbReference type="OrthoDB" id="182039at2"/>
<accession>A0A660KV93</accession>
<dbReference type="EMBL" id="RBIL01000003">
    <property type="protein sequence ID" value="RKQ84978.1"/>
    <property type="molecule type" value="Genomic_DNA"/>
</dbReference>
<name>A0A660KV93_9ACTN</name>
<dbReference type="PANTHER" id="PTHR42678">
    <property type="entry name" value="AMIDASE"/>
    <property type="match status" value="1"/>
</dbReference>
<comment type="caution">
    <text evidence="3">The sequence shown here is derived from an EMBL/GenBank/DDBJ whole genome shotgun (WGS) entry which is preliminary data.</text>
</comment>
<keyword evidence="4" id="KW-1185">Reference proteome</keyword>
<feature type="domain" description="Amidase" evidence="2">
    <location>
        <begin position="360"/>
        <end position="791"/>
    </location>
</feature>
<evidence type="ECO:0000313" key="4">
    <source>
        <dbReference type="Proteomes" id="UP000278962"/>
    </source>
</evidence>
<protein>
    <submittedName>
        <fullName evidence="3">Amidase</fullName>
    </submittedName>
</protein>
<reference evidence="3 4" key="1">
    <citation type="submission" date="2018-10" db="EMBL/GenBank/DDBJ databases">
        <title>Genomic Encyclopedia of Archaeal and Bacterial Type Strains, Phase II (KMG-II): from individual species to whole genera.</title>
        <authorList>
            <person name="Goeker M."/>
        </authorList>
    </citation>
    <scope>NUCLEOTIDE SEQUENCE [LARGE SCALE GENOMIC DNA]</scope>
    <source>
        <strain evidence="3 4">DSM 14954</strain>
    </source>
</reference>
<dbReference type="Proteomes" id="UP000278962">
    <property type="component" value="Unassembled WGS sequence"/>
</dbReference>
<dbReference type="RefSeq" id="WP_121258540.1">
    <property type="nucleotide sequence ID" value="NZ_RBIL01000003.1"/>
</dbReference>
<dbReference type="Pfam" id="PF01425">
    <property type="entry name" value="Amidase"/>
    <property type="match status" value="1"/>
</dbReference>